<dbReference type="PANTHER" id="PTHR43685:SF2">
    <property type="entry name" value="GLYCOSYLTRANSFERASE 2-LIKE DOMAIN-CONTAINING PROTEIN"/>
    <property type="match status" value="1"/>
</dbReference>
<gene>
    <name evidence="2" type="ORF">GCM10011369_27890</name>
</gene>
<reference evidence="3" key="1">
    <citation type="journal article" date="2019" name="Int. J. Syst. Evol. Microbiol.">
        <title>The Global Catalogue of Microorganisms (GCM) 10K type strain sequencing project: providing services to taxonomists for standard genome sequencing and annotation.</title>
        <authorList>
            <consortium name="The Broad Institute Genomics Platform"/>
            <consortium name="The Broad Institute Genome Sequencing Center for Infectious Disease"/>
            <person name="Wu L."/>
            <person name="Ma J."/>
        </authorList>
    </citation>
    <scope>NUCLEOTIDE SEQUENCE [LARGE SCALE GENOMIC DNA]</scope>
    <source>
        <strain evidence="3">CGMCC 1.10130</strain>
    </source>
</reference>
<dbReference type="AlphaFoldDB" id="A0A8J2U7P7"/>
<dbReference type="Pfam" id="PF00535">
    <property type="entry name" value="Glycos_transf_2"/>
    <property type="match status" value="1"/>
</dbReference>
<sequence>MTSKHTNQPLVSVYIPTKNRPQLLKRAIDSVLAQTYPAVEIVISDDGSTDDTPDFVRSLQKQHSNIVYLREEQSKGACHARNKAIRAASGEFVTGLDDDDRFAPNRIASFVKAWQPEVSFLCSLNYIDDGVKLRPSHYYKKIIRFDDQVRRNYVGTQIFTHRQTLLDNGLQFDERYPAWQDYDFFTTLLLKLGPAKRVYNRSYIQHTDHEQNRITDPRRIRKGYSLFSAKFKPHMTSSQRISLLVNANILRGHRIGDRFIKMCWQAGNWWDLFRIYKKQRLKR</sequence>
<dbReference type="EMBL" id="BMDX01000016">
    <property type="protein sequence ID" value="GGA84280.1"/>
    <property type="molecule type" value="Genomic_DNA"/>
</dbReference>
<dbReference type="InterPro" id="IPR001173">
    <property type="entry name" value="Glyco_trans_2-like"/>
</dbReference>
<keyword evidence="2" id="KW-0808">Transferase</keyword>
<dbReference type="SUPFAM" id="SSF53448">
    <property type="entry name" value="Nucleotide-diphospho-sugar transferases"/>
    <property type="match status" value="1"/>
</dbReference>
<protein>
    <submittedName>
        <fullName evidence="2">Glycosyl transferase family 2</fullName>
    </submittedName>
</protein>
<dbReference type="RefSeq" id="WP_087506697.1">
    <property type="nucleotide sequence ID" value="NZ_BMDX01000016.1"/>
</dbReference>
<dbReference type="InterPro" id="IPR029044">
    <property type="entry name" value="Nucleotide-diphossugar_trans"/>
</dbReference>
<evidence type="ECO:0000313" key="3">
    <source>
        <dbReference type="Proteomes" id="UP000619743"/>
    </source>
</evidence>
<dbReference type="Gene3D" id="3.90.550.10">
    <property type="entry name" value="Spore Coat Polysaccharide Biosynthesis Protein SpsA, Chain A"/>
    <property type="match status" value="1"/>
</dbReference>
<dbReference type="Proteomes" id="UP000619743">
    <property type="component" value="Unassembled WGS sequence"/>
</dbReference>
<dbReference type="InterPro" id="IPR050834">
    <property type="entry name" value="Glycosyltransf_2"/>
</dbReference>
<organism evidence="2 3">
    <name type="scientific">Neiella marina</name>
    <dbReference type="NCBI Taxonomy" id="508461"/>
    <lineage>
        <taxon>Bacteria</taxon>
        <taxon>Pseudomonadati</taxon>
        <taxon>Pseudomonadota</taxon>
        <taxon>Gammaproteobacteria</taxon>
        <taxon>Alteromonadales</taxon>
        <taxon>Echinimonadaceae</taxon>
        <taxon>Neiella</taxon>
    </lineage>
</organism>
<evidence type="ECO:0000313" key="2">
    <source>
        <dbReference type="EMBL" id="GGA84280.1"/>
    </source>
</evidence>
<feature type="domain" description="Glycosyltransferase 2-like" evidence="1">
    <location>
        <begin position="12"/>
        <end position="153"/>
    </location>
</feature>
<dbReference type="GO" id="GO:0016740">
    <property type="term" value="F:transferase activity"/>
    <property type="evidence" value="ECO:0007669"/>
    <property type="project" value="UniProtKB-KW"/>
</dbReference>
<comment type="caution">
    <text evidence="2">The sequence shown here is derived from an EMBL/GenBank/DDBJ whole genome shotgun (WGS) entry which is preliminary data.</text>
</comment>
<evidence type="ECO:0000259" key="1">
    <source>
        <dbReference type="Pfam" id="PF00535"/>
    </source>
</evidence>
<dbReference type="CDD" id="cd00761">
    <property type="entry name" value="Glyco_tranf_GTA_type"/>
    <property type="match status" value="1"/>
</dbReference>
<name>A0A8J2U7P7_9GAMM</name>
<dbReference type="PANTHER" id="PTHR43685">
    <property type="entry name" value="GLYCOSYLTRANSFERASE"/>
    <property type="match status" value="1"/>
</dbReference>
<keyword evidence="3" id="KW-1185">Reference proteome</keyword>
<accession>A0A8J2U7P7</accession>
<dbReference type="OrthoDB" id="396512at2"/>
<proteinExistence type="predicted"/>